<dbReference type="PANTHER" id="PTHR16207:SF10">
    <property type="entry name" value="PROTEIN TASOR 2"/>
    <property type="match status" value="1"/>
</dbReference>
<dbReference type="Pfam" id="PF23314">
    <property type="entry name" value="TASOR_alpha-beta"/>
    <property type="match status" value="1"/>
</dbReference>
<proteinExistence type="predicted"/>
<dbReference type="InterPro" id="IPR056243">
    <property type="entry name" value="TASOR_ab_dom"/>
</dbReference>
<dbReference type="PANTHER" id="PTHR16207">
    <property type="entry name" value="SET DOMAIN-CONTAINING PROTEIN"/>
    <property type="match status" value="1"/>
</dbReference>
<dbReference type="Proteomes" id="UP001266305">
    <property type="component" value="Unassembled WGS sequence"/>
</dbReference>
<evidence type="ECO:0000313" key="3">
    <source>
        <dbReference type="EMBL" id="KAK2105499.1"/>
    </source>
</evidence>
<organism evidence="3 4">
    <name type="scientific">Saguinus oedipus</name>
    <name type="common">Cotton-top tamarin</name>
    <name type="synonym">Oedipomidas oedipus</name>
    <dbReference type="NCBI Taxonomy" id="9490"/>
    <lineage>
        <taxon>Eukaryota</taxon>
        <taxon>Metazoa</taxon>
        <taxon>Chordata</taxon>
        <taxon>Craniata</taxon>
        <taxon>Vertebrata</taxon>
        <taxon>Euteleostomi</taxon>
        <taxon>Mammalia</taxon>
        <taxon>Eutheria</taxon>
        <taxon>Euarchontoglires</taxon>
        <taxon>Primates</taxon>
        <taxon>Haplorrhini</taxon>
        <taxon>Platyrrhini</taxon>
        <taxon>Cebidae</taxon>
        <taxon>Callitrichinae</taxon>
        <taxon>Saguinus</taxon>
    </lineage>
</organism>
<accession>A0ABQ9V811</accession>
<evidence type="ECO:0000259" key="1">
    <source>
        <dbReference type="Pfam" id="PF23314"/>
    </source>
</evidence>
<reference evidence="3 4" key="1">
    <citation type="submission" date="2023-05" db="EMBL/GenBank/DDBJ databases">
        <title>B98-5 Cell Line De Novo Hybrid Assembly: An Optical Mapping Approach.</title>
        <authorList>
            <person name="Kananen K."/>
            <person name="Auerbach J.A."/>
            <person name="Kautto E."/>
            <person name="Blachly J.S."/>
        </authorList>
    </citation>
    <scope>NUCLEOTIDE SEQUENCE [LARGE SCALE GENOMIC DNA]</scope>
    <source>
        <strain evidence="3">B95-8</strain>
        <tissue evidence="3">Cell line</tissue>
    </source>
</reference>
<gene>
    <name evidence="3" type="ORF">P7K49_015013</name>
</gene>
<keyword evidence="4" id="KW-1185">Reference proteome</keyword>
<comment type="caution">
    <text evidence="3">The sequence shown here is derived from an EMBL/GenBank/DDBJ whole genome shotgun (WGS) entry which is preliminary data.</text>
</comment>
<evidence type="ECO:0000313" key="4">
    <source>
        <dbReference type="Proteomes" id="UP001266305"/>
    </source>
</evidence>
<dbReference type="Pfam" id="PF24630">
    <property type="entry name" value="PIN_TASOR"/>
    <property type="match status" value="1"/>
</dbReference>
<feature type="domain" description="TASOR alpha/beta" evidence="1">
    <location>
        <begin position="29"/>
        <end position="62"/>
    </location>
</feature>
<protein>
    <submittedName>
        <fullName evidence="3">Uncharacterized protein</fullName>
    </submittedName>
</protein>
<name>A0ABQ9V811_SAGOE</name>
<dbReference type="InterPro" id="IPR046432">
    <property type="entry name" value="TASOR"/>
</dbReference>
<dbReference type="InterPro" id="IPR056242">
    <property type="entry name" value="PIN_TASOR"/>
</dbReference>
<feature type="domain" description="TASOR PIN" evidence="2">
    <location>
        <begin position="66"/>
        <end position="180"/>
    </location>
</feature>
<dbReference type="EMBL" id="JASSZA010000007">
    <property type="protein sequence ID" value="KAK2105499.1"/>
    <property type="molecule type" value="Genomic_DNA"/>
</dbReference>
<sequence length="260" mass="29706">MDEGWVHKPAIVSRQSSVLAPSGSWRQVTIPSLLKLKHLPSVVFVGVDGPGDVLDHTYQELFRAGGFVISDDKILEALTLVQLKEIIKILEKLNGNGNGRWKWLLHYRESKRLKEDERVDSTAHKKNILLKSFQNANIIELLHYHHCDSRSSTKAEVLKCLLNLQIQHINARFAVFLTGDLTTAYLDMDDANKKLLFSFSFGKLVKTHNKLPEETTSSVFRAWPVLFVFPPKVKYTEQINDSFTWPLEKLLSDVIKTRIS</sequence>
<evidence type="ECO:0000259" key="2">
    <source>
        <dbReference type="Pfam" id="PF24630"/>
    </source>
</evidence>